<evidence type="ECO:0008006" key="5">
    <source>
        <dbReference type="Google" id="ProtNLM"/>
    </source>
</evidence>
<evidence type="ECO:0000313" key="4">
    <source>
        <dbReference type="Proteomes" id="UP000481153"/>
    </source>
</evidence>
<proteinExistence type="predicted"/>
<keyword evidence="1" id="KW-0479">Metal-binding</keyword>
<protein>
    <recommendedName>
        <fullName evidence="5">SAM dependent carboxyl methyltransferase</fullName>
    </recommendedName>
</protein>
<dbReference type="Gene3D" id="3.40.50.150">
    <property type="entry name" value="Vaccinia Virus protein VP39"/>
    <property type="match status" value="1"/>
</dbReference>
<comment type="caution">
    <text evidence="3">The sequence shown here is derived from an EMBL/GenBank/DDBJ whole genome shotgun (WGS) entry which is preliminary data.</text>
</comment>
<dbReference type="EMBL" id="VJMJ01000012">
    <property type="protein sequence ID" value="KAF0743958.1"/>
    <property type="molecule type" value="Genomic_DNA"/>
</dbReference>
<dbReference type="GO" id="GO:0008168">
    <property type="term" value="F:methyltransferase activity"/>
    <property type="evidence" value="ECO:0007669"/>
    <property type="project" value="InterPro"/>
</dbReference>
<dbReference type="GO" id="GO:0046872">
    <property type="term" value="F:metal ion binding"/>
    <property type="evidence" value="ECO:0007669"/>
    <property type="project" value="UniProtKB-KW"/>
</dbReference>
<organism evidence="3 4">
    <name type="scientific">Aphanomyces euteiches</name>
    <dbReference type="NCBI Taxonomy" id="100861"/>
    <lineage>
        <taxon>Eukaryota</taxon>
        <taxon>Sar</taxon>
        <taxon>Stramenopiles</taxon>
        <taxon>Oomycota</taxon>
        <taxon>Saprolegniomycetes</taxon>
        <taxon>Saprolegniales</taxon>
        <taxon>Verrucalvaceae</taxon>
        <taxon>Aphanomyces</taxon>
    </lineage>
</organism>
<name>A0A6G0XTT8_9STRA</name>
<dbReference type="InterPro" id="IPR029063">
    <property type="entry name" value="SAM-dependent_MTases_sf"/>
</dbReference>
<dbReference type="PANTHER" id="PTHR31009">
    <property type="entry name" value="S-ADENOSYL-L-METHIONINE:CARBOXYL METHYLTRANSFERASE FAMILY PROTEIN"/>
    <property type="match status" value="1"/>
</dbReference>
<keyword evidence="4" id="KW-1185">Reference proteome</keyword>
<evidence type="ECO:0000256" key="2">
    <source>
        <dbReference type="ARBA" id="ARBA00022842"/>
    </source>
</evidence>
<dbReference type="VEuPathDB" id="FungiDB:AeMF1_008511"/>
<gene>
    <name evidence="3" type="ORF">Ae201684_001598</name>
</gene>
<dbReference type="Gene3D" id="1.10.1200.270">
    <property type="entry name" value="Methyltransferase, alpha-helical capping domain"/>
    <property type="match status" value="1"/>
</dbReference>
<evidence type="ECO:0000256" key="1">
    <source>
        <dbReference type="ARBA" id="ARBA00022723"/>
    </source>
</evidence>
<dbReference type="Proteomes" id="UP000481153">
    <property type="component" value="Unassembled WGS sequence"/>
</dbReference>
<dbReference type="Pfam" id="PF03492">
    <property type="entry name" value="Methyltransf_7"/>
    <property type="match status" value="1"/>
</dbReference>
<dbReference type="SUPFAM" id="SSF53335">
    <property type="entry name" value="S-adenosyl-L-methionine-dependent methyltransferases"/>
    <property type="match status" value="1"/>
</dbReference>
<reference evidence="3 4" key="1">
    <citation type="submission" date="2019-07" db="EMBL/GenBank/DDBJ databases">
        <title>Genomics analysis of Aphanomyces spp. identifies a new class of oomycete effector associated with host adaptation.</title>
        <authorList>
            <person name="Gaulin E."/>
        </authorList>
    </citation>
    <scope>NUCLEOTIDE SEQUENCE [LARGE SCALE GENOMIC DNA]</scope>
    <source>
        <strain evidence="3 4">ATCC 201684</strain>
    </source>
</reference>
<accession>A0A6G0XTT8</accession>
<dbReference type="AlphaFoldDB" id="A0A6G0XTT8"/>
<evidence type="ECO:0000313" key="3">
    <source>
        <dbReference type="EMBL" id="KAF0743958.1"/>
    </source>
</evidence>
<dbReference type="InterPro" id="IPR005299">
    <property type="entry name" value="MeTrfase_7"/>
</dbReference>
<sequence>MEGNGAYNKAAVCQGNLVDIMSDLLNQAMARFAKNVKPKTSYCIADLGASQGRNSLSLIQHILRHLQANFPEDAAAPEYMILHEDQPSNDYTTLLDTIASPASYVHSFPNVFNGVISKSFYERLVPAASVDIFVSYISLQWMSHVPTPLPGPIILFDDPECARSLSSVNTAKWRQAGHNDLINFLRLRATELVDNGSLCLAYPSNDGNQDMFDYFRLTRDGLRDTVAMGGLSSTTLDRIAVASILRTTDDFLAAAAQVPELQVHDYQHVRMDVRFNHASELVNFFTSTCLPTIEAAMTDDERNSSRFRQVYNTCMAKSLSRVIGGRTRPFYEHFRVSYFFCHLTRRERAVP</sequence>
<keyword evidence="2" id="KW-0460">Magnesium</keyword>
<dbReference type="InterPro" id="IPR042086">
    <property type="entry name" value="MeTrfase_capping"/>
</dbReference>